<organism evidence="1">
    <name type="scientific">Lyngbya confervoides BDU141951</name>
    <dbReference type="NCBI Taxonomy" id="1574623"/>
    <lineage>
        <taxon>Bacteria</taxon>
        <taxon>Bacillati</taxon>
        <taxon>Cyanobacteriota</taxon>
        <taxon>Cyanophyceae</taxon>
        <taxon>Oscillatoriophycideae</taxon>
        <taxon>Oscillatoriales</taxon>
        <taxon>Microcoleaceae</taxon>
        <taxon>Lyngbya</taxon>
    </lineage>
</organism>
<accession>A0A0C1YK18</accession>
<reference evidence="1" key="1">
    <citation type="submission" date="2014-11" db="EMBL/GenBank/DDBJ databases">
        <authorList>
            <person name="Malar M.C."/>
            <person name="Sen D."/>
            <person name="Tripathy S."/>
        </authorList>
    </citation>
    <scope>NUCLEOTIDE SEQUENCE</scope>
    <source>
        <strain evidence="1">BDU141951</strain>
    </source>
</reference>
<gene>
    <name evidence="1" type="ORF">QQ91_021730</name>
</gene>
<protein>
    <submittedName>
        <fullName evidence="1">Uncharacterized protein</fullName>
    </submittedName>
</protein>
<dbReference type="EMBL" id="JTHE02000003">
    <property type="protein sequence ID" value="NEV69721.1"/>
    <property type="molecule type" value="Genomic_DNA"/>
</dbReference>
<reference evidence="1" key="2">
    <citation type="journal article" date="2015" name="Genome Announc.">
        <title>Draft Genome Sequence of Filamentous Marine Cyanobacterium Lyngbya confervoides Strain BDU141951.</title>
        <authorList>
            <person name="Chandrababunaidu M.M."/>
            <person name="Sen D."/>
            <person name="Tripathy S."/>
        </authorList>
    </citation>
    <scope>NUCLEOTIDE SEQUENCE</scope>
    <source>
        <strain evidence="1">BDU141951</strain>
    </source>
</reference>
<proteinExistence type="predicted"/>
<name>A0A0C1YK18_9CYAN</name>
<reference evidence="1" key="3">
    <citation type="submission" date="2020-02" db="EMBL/GenBank/DDBJ databases">
        <authorList>
            <person name="Sarangi A.N."/>
            <person name="Ghosh S."/>
            <person name="Mukherjee M."/>
            <person name="Tripathy S."/>
        </authorList>
    </citation>
    <scope>NUCLEOTIDE SEQUENCE</scope>
    <source>
        <strain evidence="1">BDU141951</strain>
    </source>
</reference>
<comment type="caution">
    <text evidence="1">The sequence shown here is derived from an EMBL/GenBank/DDBJ whole genome shotgun (WGS) entry which is preliminary data.</text>
</comment>
<sequence>MNPTAITTTRQINHQRRLKAIVKRLVIELGYLEHCLTEDRQDIHLETAAAGIDTAIDSLNEHLTD</sequence>
<dbReference type="AlphaFoldDB" id="A0A0C1YK18"/>
<evidence type="ECO:0000313" key="1">
    <source>
        <dbReference type="EMBL" id="NEV69721.1"/>
    </source>
</evidence>